<feature type="region of interest" description="Disordered" evidence="1">
    <location>
        <begin position="122"/>
        <end position="273"/>
    </location>
</feature>
<feature type="compositionally biased region" description="Polar residues" evidence="1">
    <location>
        <begin position="199"/>
        <end position="214"/>
    </location>
</feature>
<feature type="compositionally biased region" description="Low complexity" evidence="1">
    <location>
        <begin position="84"/>
        <end position="98"/>
    </location>
</feature>
<dbReference type="InterPro" id="IPR053951">
    <property type="entry name" value="K_trans_N"/>
</dbReference>
<dbReference type="AlphaFoldDB" id="A0AAD5S2P2"/>
<accession>A0AAD5S2P2</accession>
<dbReference type="GO" id="GO:0015079">
    <property type="term" value="F:potassium ion transmembrane transporter activity"/>
    <property type="evidence" value="ECO:0007669"/>
    <property type="project" value="InterPro"/>
</dbReference>
<feature type="region of interest" description="Disordered" evidence="1">
    <location>
        <begin position="1"/>
        <end position="99"/>
    </location>
</feature>
<feature type="non-terminal residue" evidence="4">
    <location>
        <position position="1"/>
    </location>
</feature>
<dbReference type="Proteomes" id="UP001212841">
    <property type="component" value="Unassembled WGS sequence"/>
</dbReference>
<proteinExistence type="predicted"/>
<evidence type="ECO:0000259" key="3">
    <source>
        <dbReference type="Pfam" id="PF02705"/>
    </source>
</evidence>
<reference evidence="4" key="1">
    <citation type="submission" date="2020-05" db="EMBL/GenBank/DDBJ databases">
        <title>Phylogenomic resolution of chytrid fungi.</title>
        <authorList>
            <person name="Stajich J.E."/>
            <person name="Amses K."/>
            <person name="Simmons R."/>
            <person name="Seto K."/>
            <person name="Myers J."/>
            <person name="Bonds A."/>
            <person name="Quandt C.A."/>
            <person name="Barry K."/>
            <person name="Liu P."/>
            <person name="Grigoriev I."/>
            <person name="Longcore J.E."/>
            <person name="James T.Y."/>
        </authorList>
    </citation>
    <scope>NUCLEOTIDE SEQUENCE</scope>
    <source>
        <strain evidence="4">JEL0318</strain>
    </source>
</reference>
<keyword evidence="2" id="KW-1133">Transmembrane helix</keyword>
<evidence type="ECO:0000256" key="2">
    <source>
        <dbReference type="SAM" id="Phobius"/>
    </source>
</evidence>
<feature type="region of interest" description="Disordered" evidence="1">
    <location>
        <begin position="303"/>
        <end position="334"/>
    </location>
</feature>
<gene>
    <name evidence="4" type="ORF">HK097_004435</name>
</gene>
<evidence type="ECO:0000313" key="5">
    <source>
        <dbReference type="Proteomes" id="UP001212841"/>
    </source>
</evidence>
<keyword evidence="5" id="KW-1185">Reference proteome</keyword>
<feature type="compositionally biased region" description="Acidic residues" evidence="1">
    <location>
        <begin position="44"/>
        <end position="57"/>
    </location>
</feature>
<protein>
    <recommendedName>
        <fullName evidence="3">K+ potassium transporter integral membrane domain-containing protein</fullName>
    </recommendedName>
</protein>
<feature type="transmembrane region" description="Helical" evidence="2">
    <location>
        <begin position="464"/>
        <end position="491"/>
    </location>
</feature>
<keyword evidence="2" id="KW-0812">Transmembrane</keyword>
<dbReference type="PANTHER" id="PTHR30540:SF83">
    <property type="entry name" value="K+ POTASSIUM TRANSPORTER"/>
    <property type="match status" value="1"/>
</dbReference>
<feature type="compositionally biased region" description="Basic and acidic residues" evidence="1">
    <location>
        <begin position="215"/>
        <end position="229"/>
    </location>
</feature>
<dbReference type="GO" id="GO:0016020">
    <property type="term" value="C:membrane"/>
    <property type="evidence" value="ECO:0007669"/>
    <property type="project" value="InterPro"/>
</dbReference>
<feature type="compositionally biased region" description="Polar residues" evidence="1">
    <location>
        <begin position="141"/>
        <end position="161"/>
    </location>
</feature>
<dbReference type="InterPro" id="IPR003855">
    <property type="entry name" value="K+_transporter"/>
</dbReference>
<organism evidence="4 5">
    <name type="scientific">Rhizophlyctis rosea</name>
    <dbReference type="NCBI Taxonomy" id="64517"/>
    <lineage>
        <taxon>Eukaryota</taxon>
        <taxon>Fungi</taxon>
        <taxon>Fungi incertae sedis</taxon>
        <taxon>Chytridiomycota</taxon>
        <taxon>Chytridiomycota incertae sedis</taxon>
        <taxon>Chytridiomycetes</taxon>
        <taxon>Rhizophlyctidales</taxon>
        <taxon>Rhizophlyctidaceae</taxon>
        <taxon>Rhizophlyctis</taxon>
    </lineage>
</organism>
<dbReference type="EMBL" id="JADGJD010002132">
    <property type="protein sequence ID" value="KAJ3034677.1"/>
    <property type="molecule type" value="Genomic_DNA"/>
</dbReference>
<evidence type="ECO:0000313" key="4">
    <source>
        <dbReference type="EMBL" id="KAJ3034677.1"/>
    </source>
</evidence>
<dbReference type="PANTHER" id="PTHR30540">
    <property type="entry name" value="OSMOTIC STRESS POTASSIUM TRANSPORTER"/>
    <property type="match status" value="1"/>
</dbReference>
<feature type="compositionally biased region" description="Low complexity" evidence="1">
    <location>
        <begin position="247"/>
        <end position="269"/>
    </location>
</feature>
<keyword evidence="2" id="KW-0472">Membrane</keyword>
<dbReference type="Pfam" id="PF02705">
    <property type="entry name" value="K_trans"/>
    <property type="match status" value="1"/>
</dbReference>
<feature type="transmembrane region" description="Helical" evidence="2">
    <location>
        <begin position="362"/>
        <end position="385"/>
    </location>
</feature>
<comment type="caution">
    <text evidence="4">The sequence shown here is derived from an EMBL/GenBank/DDBJ whole genome shotgun (WGS) entry which is preliminary data.</text>
</comment>
<feature type="domain" description="K+ potassium transporter integral membrane" evidence="3">
    <location>
        <begin position="366"/>
        <end position="497"/>
    </location>
</feature>
<name>A0AAD5S2P2_9FUNG</name>
<sequence length="499" mass="53344">MSNSSDNAIPSPREDEGADSSRSLPARLPSESPDLEAGRVTDGDVTEEGEDVVTEDVENWRRKSSAAGSQPYRRGSSGASALLSVDDSPSVRRSSVRSLGNELRLDVLRKVSVTGSVAETGSKESLANGKKGGILRHDNAGGSNTSLNVLQNRGRRQSSVSFAIPGEHLSITTRDPENPSPLLINDSDSEIAPPVDNRIFNNEDTQPNVQPTSTEEGKAQGHTRIHSEDTADITDQLRSHHPPPLQTLPTALPTSPISPTSPTTATASSPPQPYLPKVFSNTYEPVLTLTRDSSILRPSTAVNPFATTAKERKKKEPGGGAASGADGKKPAAASGQRRMSLGAALCIPPPPRVDNKMNPRKFIRLSIGAIGMVYGDIGVSPLFVLKPIFDRHKMPDFGPHDVMGTLSILFWTITLDLLNPHCLEINIIIRYTADKNGEGGAWALVSLLPMDNEESVLWKHKQKIYVLGLAAGAFMLGDALLGPAIATLAAFEGIKEYVP</sequence>
<evidence type="ECO:0000256" key="1">
    <source>
        <dbReference type="SAM" id="MobiDB-lite"/>
    </source>
</evidence>